<dbReference type="Gene3D" id="3.40.50.2300">
    <property type="match status" value="1"/>
</dbReference>
<dbReference type="CDD" id="cd00383">
    <property type="entry name" value="trans_reg_C"/>
    <property type="match status" value="1"/>
</dbReference>
<dbReference type="PANTHER" id="PTHR48111:SF40">
    <property type="entry name" value="PHOSPHATE REGULON TRANSCRIPTIONAL REGULATORY PROTEIN PHOB"/>
    <property type="match status" value="1"/>
</dbReference>
<dbReference type="GO" id="GO:0006355">
    <property type="term" value="P:regulation of DNA-templated transcription"/>
    <property type="evidence" value="ECO:0007669"/>
    <property type="project" value="InterPro"/>
</dbReference>
<evidence type="ECO:0000313" key="10">
    <source>
        <dbReference type="EMBL" id="SES06474.1"/>
    </source>
</evidence>
<gene>
    <name evidence="10" type="ORF">SAMN04488559_12523</name>
</gene>
<protein>
    <submittedName>
        <fullName evidence="10">Transcriptional regulatory protein, C terminal</fullName>
    </submittedName>
</protein>
<dbReference type="InterPro" id="IPR039420">
    <property type="entry name" value="WalR-like"/>
</dbReference>
<dbReference type="SMART" id="SM00448">
    <property type="entry name" value="REC"/>
    <property type="match status" value="1"/>
</dbReference>
<dbReference type="AlphaFoldDB" id="A0A1H9UBD9"/>
<evidence type="ECO:0000259" key="9">
    <source>
        <dbReference type="PROSITE" id="PS51755"/>
    </source>
</evidence>
<evidence type="ECO:0000256" key="3">
    <source>
        <dbReference type="ARBA" id="ARBA00023015"/>
    </source>
</evidence>
<dbReference type="Gene3D" id="1.10.10.10">
    <property type="entry name" value="Winged helix-like DNA-binding domain superfamily/Winged helix DNA-binding domain"/>
    <property type="match status" value="1"/>
</dbReference>
<evidence type="ECO:0000256" key="1">
    <source>
        <dbReference type="ARBA" id="ARBA00022553"/>
    </source>
</evidence>
<dbReference type="InterPro" id="IPR011006">
    <property type="entry name" value="CheY-like_superfamily"/>
</dbReference>
<keyword evidence="3" id="KW-0805">Transcription regulation</keyword>
<feature type="modified residue" description="4-aspartylphosphate" evidence="6">
    <location>
        <position position="52"/>
    </location>
</feature>
<evidence type="ECO:0000313" key="11">
    <source>
        <dbReference type="Proteomes" id="UP000198948"/>
    </source>
</evidence>
<dbReference type="RefSeq" id="WP_177165787.1">
    <property type="nucleotide sequence ID" value="NZ_FOHA01000025.1"/>
</dbReference>
<dbReference type="InterPro" id="IPR036388">
    <property type="entry name" value="WH-like_DNA-bd_sf"/>
</dbReference>
<dbReference type="GO" id="GO:0005829">
    <property type="term" value="C:cytosol"/>
    <property type="evidence" value="ECO:0007669"/>
    <property type="project" value="TreeGrafter"/>
</dbReference>
<dbReference type="PROSITE" id="PS50110">
    <property type="entry name" value="RESPONSE_REGULATORY"/>
    <property type="match status" value="1"/>
</dbReference>
<dbReference type="InterPro" id="IPR001789">
    <property type="entry name" value="Sig_transdc_resp-reg_receiver"/>
</dbReference>
<keyword evidence="2" id="KW-0902">Two-component regulatory system</keyword>
<dbReference type="SUPFAM" id="SSF52172">
    <property type="entry name" value="CheY-like"/>
    <property type="match status" value="1"/>
</dbReference>
<dbReference type="GO" id="GO:0000976">
    <property type="term" value="F:transcription cis-regulatory region binding"/>
    <property type="evidence" value="ECO:0007669"/>
    <property type="project" value="TreeGrafter"/>
</dbReference>
<dbReference type="PANTHER" id="PTHR48111">
    <property type="entry name" value="REGULATOR OF RPOS"/>
    <property type="match status" value="1"/>
</dbReference>
<proteinExistence type="predicted"/>
<accession>A0A1H9UBD9</accession>
<dbReference type="EMBL" id="FOHA01000025">
    <property type="protein sequence ID" value="SES06474.1"/>
    <property type="molecule type" value="Genomic_DNA"/>
</dbReference>
<keyword evidence="4 7" id="KW-0238">DNA-binding</keyword>
<dbReference type="GO" id="GO:0000156">
    <property type="term" value="F:phosphorelay response regulator activity"/>
    <property type="evidence" value="ECO:0007669"/>
    <property type="project" value="TreeGrafter"/>
</dbReference>
<keyword evidence="11" id="KW-1185">Reference proteome</keyword>
<reference evidence="10 11" key="1">
    <citation type="submission" date="2016-10" db="EMBL/GenBank/DDBJ databases">
        <authorList>
            <person name="de Groot N.N."/>
        </authorList>
    </citation>
    <scope>NUCLEOTIDE SEQUENCE [LARGE SCALE GENOMIC DNA]</scope>
    <source>
        <strain evidence="10 11">DSM 13760</strain>
    </source>
</reference>
<evidence type="ECO:0000256" key="5">
    <source>
        <dbReference type="ARBA" id="ARBA00023163"/>
    </source>
</evidence>
<evidence type="ECO:0000259" key="8">
    <source>
        <dbReference type="PROSITE" id="PS50110"/>
    </source>
</evidence>
<dbReference type="CDD" id="cd00156">
    <property type="entry name" value="REC"/>
    <property type="match status" value="1"/>
</dbReference>
<evidence type="ECO:0000256" key="2">
    <source>
        <dbReference type="ARBA" id="ARBA00023012"/>
    </source>
</evidence>
<dbReference type="STRING" id="142588.SAMN04488559_12523"/>
<dbReference type="Proteomes" id="UP000198948">
    <property type="component" value="Unassembled WGS sequence"/>
</dbReference>
<evidence type="ECO:0000256" key="4">
    <source>
        <dbReference type="ARBA" id="ARBA00023125"/>
    </source>
</evidence>
<dbReference type="Pfam" id="PF00486">
    <property type="entry name" value="Trans_reg_C"/>
    <property type="match status" value="1"/>
</dbReference>
<feature type="domain" description="Response regulatory" evidence="8">
    <location>
        <begin position="3"/>
        <end position="117"/>
    </location>
</feature>
<feature type="DNA-binding region" description="OmpR/PhoB-type" evidence="7">
    <location>
        <begin position="125"/>
        <end position="221"/>
    </location>
</feature>
<evidence type="ECO:0000256" key="7">
    <source>
        <dbReference type="PROSITE-ProRule" id="PRU01091"/>
    </source>
</evidence>
<name>A0A1H9UBD9_9LACT</name>
<dbReference type="Pfam" id="PF00072">
    <property type="entry name" value="Response_reg"/>
    <property type="match status" value="1"/>
</dbReference>
<dbReference type="InterPro" id="IPR001867">
    <property type="entry name" value="OmpR/PhoB-type_DNA-bd"/>
</dbReference>
<dbReference type="GO" id="GO:0032993">
    <property type="term" value="C:protein-DNA complex"/>
    <property type="evidence" value="ECO:0007669"/>
    <property type="project" value="TreeGrafter"/>
</dbReference>
<dbReference type="SMART" id="SM00862">
    <property type="entry name" value="Trans_reg_C"/>
    <property type="match status" value="1"/>
</dbReference>
<sequence length="221" mass="26098">MDRILLVDDDPDYQLVIKELLELEGYEVSLAESAAQGLILFKSQAFDLVISDLKMVSIDGLQFLSLLRKADHQLKVIILTGSDDDDDEIKSIELNVNDYIKKTTSMKVLLKRIEKVLSEKNTLVEELFSESEKLRMDLRRRKVYKRNEIVELTFKEYELLLFFMQNKNTILSRERIIQKVWHVNEQYVDSRIVDTQIKRLRAKLRISCIYSIRGIGYEWFE</sequence>
<organism evidence="10 11">
    <name type="scientific">Isobaculum melis</name>
    <dbReference type="NCBI Taxonomy" id="142588"/>
    <lineage>
        <taxon>Bacteria</taxon>
        <taxon>Bacillati</taxon>
        <taxon>Bacillota</taxon>
        <taxon>Bacilli</taxon>
        <taxon>Lactobacillales</taxon>
        <taxon>Carnobacteriaceae</taxon>
        <taxon>Isobaculum</taxon>
    </lineage>
</organism>
<dbReference type="PROSITE" id="PS51755">
    <property type="entry name" value="OMPR_PHOB"/>
    <property type="match status" value="1"/>
</dbReference>
<keyword evidence="1 6" id="KW-0597">Phosphoprotein</keyword>
<feature type="domain" description="OmpR/PhoB-type" evidence="9">
    <location>
        <begin position="125"/>
        <end position="221"/>
    </location>
</feature>
<evidence type="ECO:0000256" key="6">
    <source>
        <dbReference type="PROSITE-ProRule" id="PRU00169"/>
    </source>
</evidence>
<keyword evidence="5" id="KW-0804">Transcription</keyword>